<dbReference type="Pfam" id="PF00741">
    <property type="entry name" value="Gas_vesicle"/>
    <property type="match status" value="1"/>
</dbReference>
<evidence type="ECO:0000313" key="5">
    <source>
        <dbReference type="Proteomes" id="UP000032309"/>
    </source>
</evidence>
<dbReference type="PANTHER" id="PTHR35344">
    <property type="entry name" value="GAS VESICLE STRUCTURAL PROTEIN 2-RELATED"/>
    <property type="match status" value="1"/>
</dbReference>
<dbReference type="Proteomes" id="UP000032309">
    <property type="component" value="Unassembled WGS sequence"/>
</dbReference>
<evidence type="ECO:0008006" key="6">
    <source>
        <dbReference type="Google" id="ProtNLM"/>
    </source>
</evidence>
<accession>A0ABQ0JTY6</accession>
<dbReference type="EMBL" id="BAFN01000001">
    <property type="protein sequence ID" value="GAN32167.1"/>
    <property type="molecule type" value="Genomic_DNA"/>
</dbReference>
<evidence type="ECO:0000256" key="3">
    <source>
        <dbReference type="ARBA" id="ARBA00035646"/>
    </source>
</evidence>
<gene>
    <name evidence="4" type="ORF">BROSI_A0679</name>
</gene>
<dbReference type="InterPro" id="IPR050530">
    <property type="entry name" value="GvpA"/>
</dbReference>
<protein>
    <recommendedName>
        <fullName evidence="6">Gas vesicle protein</fullName>
    </recommendedName>
</protein>
<organism evidence="4 5">
    <name type="scientific">Candidatus Brocadia sinica JPN1</name>
    <dbReference type="NCBI Taxonomy" id="1197129"/>
    <lineage>
        <taxon>Bacteria</taxon>
        <taxon>Pseudomonadati</taxon>
        <taxon>Planctomycetota</taxon>
        <taxon>Candidatus Brocadiia</taxon>
        <taxon>Candidatus Brocadiales</taxon>
        <taxon>Candidatus Brocadiaceae</taxon>
        <taxon>Candidatus Brocadia</taxon>
    </lineage>
</organism>
<evidence type="ECO:0000313" key="4">
    <source>
        <dbReference type="EMBL" id="GAN32167.1"/>
    </source>
</evidence>
<keyword evidence="5" id="KW-1185">Reference proteome</keyword>
<sequence>MDTFKKLLRLLDKVYLMVKERFFLIPPPGSQSLQSSSFMEGVGEAGFQQEYRFSGKQSFQPSPVFASAGGEALFRERAGDFNASPLLADQHISLCETLDRVLNTGVVIQGDITISVANIDLIYIGLRALLTSVETARQAGIYHAADF</sequence>
<dbReference type="InterPro" id="IPR000638">
    <property type="entry name" value="Gas-vesicle_GvpA-like"/>
</dbReference>
<comment type="subcellular location">
    <subcellularLocation>
        <location evidence="2">Gas vesicle</location>
    </subcellularLocation>
</comment>
<name>A0ABQ0JTY6_9BACT</name>
<evidence type="ECO:0000256" key="2">
    <source>
        <dbReference type="ARBA" id="ARBA00035108"/>
    </source>
</evidence>
<dbReference type="PANTHER" id="PTHR35344:SF4">
    <property type="entry name" value="GAS VESICLE PROTEIN A1"/>
    <property type="match status" value="1"/>
</dbReference>
<comment type="similarity">
    <text evidence="3">Belongs to the gas vesicle GvpA family.</text>
</comment>
<proteinExistence type="inferred from homology"/>
<comment type="caution">
    <text evidence="4">The sequence shown here is derived from an EMBL/GenBank/DDBJ whole genome shotgun (WGS) entry which is preliminary data.</text>
</comment>
<reference evidence="5" key="1">
    <citation type="journal article" date="2015" name="Genome Announc.">
        <title>Draft Genome Sequence of an Anaerobic Ammonium-Oxidizing Bacterium, "Candidatus Brocadia sinica".</title>
        <authorList>
            <person name="Oshiki M."/>
            <person name="Shinyako-Hata K."/>
            <person name="Satoh H."/>
            <person name="Okabe S."/>
        </authorList>
    </citation>
    <scope>NUCLEOTIDE SEQUENCE [LARGE SCALE GENOMIC DNA]</scope>
    <source>
        <strain evidence="5">JPN1</strain>
    </source>
</reference>
<evidence type="ECO:0000256" key="1">
    <source>
        <dbReference type="ARBA" id="ARBA00022987"/>
    </source>
</evidence>
<keyword evidence="1" id="KW-0304">Gas vesicle</keyword>